<dbReference type="InterPro" id="IPR017144">
    <property type="entry name" value="Xaa-Arg_dipeptidase"/>
</dbReference>
<sequence>MQTIAVDMEEARKLISSRIDEISPDLYEKVNKPLHANPETALQEFLASQTLASWLEEQGFNVKRSTYGLETSFEASFGQGGRQVVLCAEYDALPEIGHACGHNLIATASLAAFIGATHVMGKLGLSGRLRILGTPAEEDEGGKAKLLEGGAFDPPESIAAAVMVHPLTKQFLDSTTSDISGLAGFKTLACHHFQVEFHGVTAHAAGEPWNGTNALDAAVAAYQNAALLRQQVHPDERIHSIFEVAGTVNNVISDYTRMSWTVRSPTIARADRLLERVRRCIEAGASATGCTTNFIPFVHTVSCAHIRTLTDMFRSPTYANMRANATLCEIYAKEMDYLGKKVVALRDKPLPGSTDMGNVSYAVPSFHGTFTIPTSPDVAMHNRKFAAAAGTYEAHTEATISAKGLAMLAVQVLVNDNVANAARLDFENLEDA</sequence>
<gene>
    <name evidence="4" type="primary">Pm20d2-2</name>
    <name evidence="4" type="ORF">Focb16_v008183</name>
</gene>
<dbReference type="InterPro" id="IPR052030">
    <property type="entry name" value="Peptidase_M20/M20A_hydrolases"/>
</dbReference>
<dbReference type="AlphaFoldDB" id="A0A559LWL5"/>
<dbReference type="PANTHER" id="PTHR30575:SF8">
    <property type="entry name" value="PEPTIDASE M20 DOMAIN-CONTAINING PROTEIN 2"/>
    <property type="match status" value="1"/>
</dbReference>
<evidence type="ECO:0000256" key="1">
    <source>
        <dbReference type="ARBA" id="ARBA00006247"/>
    </source>
</evidence>
<feature type="domain" description="Peptidase M20 dimerisation" evidence="3">
    <location>
        <begin position="193"/>
        <end position="284"/>
    </location>
</feature>
<dbReference type="InterPro" id="IPR036264">
    <property type="entry name" value="Bact_exopeptidase_dim_dom"/>
</dbReference>
<protein>
    <recommendedName>
        <fullName evidence="2">Peptidase M20 domain-containing protein 2</fullName>
    </recommendedName>
</protein>
<name>A0A559LWL5_FUSOC</name>
<evidence type="ECO:0000313" key="5">
    <source>
        <dbReference type="Proteomes" id="UP000320707"/>
    </source>
</evidence>
<dbReference type="PIRSF" id="PIRSF037226">
    <property type="entry name" value="Amidohydrolase_ACY1L2_prd"/>
    <property type="match status" value="1"/>
</dbReference>
<dbReference type="NCBIfam" id="TIGR01891">
    <property type="entry name" value="amidohydrolases"/>
    <property type="match status" value="1"/>
</dbReference>
<dbReference type="InterPro" id="IPR017439">
    <property type="entry name" value="Amidohydrolase"/>
</dbReference>
<evidence type="ECO:0000313" key="4">
    <source>
        <dbReference type="EMBL" id="TVY79774.1"/>
    </source>
</evidence>
<dbReference type="FunFam" id="3.30.70.360:FF:000004">
    <property type="entry name" value="Peptidase M20 domain-containing protein 2"/>
    <property type="match status" value="1"/>
</dbReference>
<comment type="caution">
    <text evidence="4">The sequence shown here is derived from an EMBL/GenBank/DDBJ whole genome shotgun (WGS) entry which is preliminary data.</text>
</comment>
<dbReference type="Gene3D" id="3.30.70.360">
    <property type="match status" value="1"/>
</dbReference>
<dbReference type="Gene3D" id="3.40.630.10">
    <property type="entry name" value="Zn peptidases"/>
    <property type="match status" value="1"/>
</dbReference>
<proteinExistence type="inferred from homology"/>
<dbReference type="SUPFAM" id="SSF53187">
    <property type="entry name" value="Zn-dependent exopeptidases"/>
    <property type="match status" value="1"/>
</dbReference>
<evidence type="ECO:0000259" key="3">
    <source>
        <dbReference type="Pfam" id="PF07687"/>
    </source>
</evidence>
<comment type="similarity">
    <text evidence="1 2">Belongs to the peptidase M20A family.</text>
</comment>
<dbReference type="CDD" id="cd05672">
    <property type="entry name" value="M20_ACY1L2-like"/>
    <property type="match status" value="1"/>
</dbReference>
<organism evidence="4 5">
    <name type="scientific">Fusarium oxysporum f. sp. cubense</name>
    <dbReference type="NCBI Taxonomy" id="61366"/>
    <lineage>
        <taxon>Eukaryota</taxon>
        <taxon>Fungi</taxon>
        <taxon>Dikarya</taxon>
        <taxon>Ascomycota</taxon>
        <taxon>Pezizomycotina</taxon>
        <taxon>Sordariomycetes</taxon>
        <taxon>Hypocreomycetidae</taxon>
        <taxon>Hypocreales</taxon>
        <taxon>Nectriaceae</taxon>
        <taxon>Fusarium</taxon>
        <taxon>Fusarium oxysporum species complex</taxon>
    </lineage>
</organism>
<dbReference type="Pfam" id="PF01546">
    <property type="entry name" value="Peptidase_M20"/>
    <property type="match status" value="1"/>
</dbReference>
<dbReference type="InterPro" id="IPR002933">
    <property type="entry name" value="Peptidase_M20"/>
</dbReference>
<accession>A0A559LWL5</accession>
<reference evidence="4 5" key="1">
    <citation type="journal article" date="2019" name="Microbiol. Resour. Announc.">
        <title>High-quality draft genome sequence of Fusarium oxysporum f. sp. cubense strain 160527, a causal agent of Panama disease.</title>
        <authorList>
            <person name="Asai S."/>
            <person name="Ayukawa Y."/>
            <person name="Gan P."/>
            <person name="Masuda S."/>
            <person name="Komatsu K."/>
            <person name="Shirasu K."/>
            <person name="Arie T."/>
        </authorList>
    </citation>
    <scope>NUCLEOTIDE SEQUENCE [LARGE SCALE GENOMIC DNA]</scope>
    <source>
        <strain evidence="4 5">160527</strain>
    </source>
</reference>
<evidence type="ECO:0000256" key="2">
    <source>
        <dbReference type="PIRNR" id="PIRNR037226"/>
    </source>
</evidence>
<dbReference type="InterPro" id="IPR011650">
    <property type="entry name" value="Peptidase_M20_dimer"/>
</dbReference>
<dbReference type="SUPFAM" id="SSF55031">
    <property type="entry name" value="Bacterial exopeptidase dimerisation domain"/>
    <property type="match status" value="1"/>
</dbReference>
<dbReference type="Proteomes" id="UP000320707">
    <property type="component" value="Unassembled WGS sequence"/>
</dbReference>
<dbReference type="EMBL" id="SRMI01000001">
    <property type="protein sequence ID" value="TVY79774.1"/>
    <property type="molecule type" value="Genomic_DNA"/>
</dbReference>
<dbReference type="Pfam" id="PF07687">
    <property type="entry name" value="M20_dimer"/>
    <property type="match status" value="1"/>
</dbReference>
<dbReference type="PANTHER" id="PTHR30575">
    <property type="entry name" value="PEPTIDASE M20"/>
    <property type="match status" value="1"/>
</dbReference>
<dbReference type="GO" id="GO:0016805">
    <property type="term" value="F:dipeptidase activity"/>
    <property type="evidence" value="ECO:0007669"/>
    <property type="project" value="InterPro"/>
</dbReference>